<evidence type="ECO:0000256" key="2">
    <source>
        <dbReference type="HAMAP-Rule" id="MF_00659"/>
    </source>
</evidence>
<dbReference type="EMBL" id="JAKUDL010000005">
    <property type="protein sequence ID" value="MCH4295715.1"/>
    <property type="molecule type" value="Genomic_DNA"/>
</dbReference>
<evidence type="ECO:0000313" key="3">
    <source>
        <dbReference type="EMBL" id="MCH4295715.1"/>
    </source>
</evidence>
<dbReference type="GO" id="GO:0005829">
    <property type="term" value="C:cytosol"/>
    <property type="evidence" value="ECO:0007669"/>
    <property type="project" value="TreeGrafter"/>
</dbReference>
<name>A0AAJ1FC87_9GAMM</name>
<dbReference type="Gene3D" id="3.30.70.260">
    <property type="match status" value="1"/>
</dbReference>
<gene>
    <name evidence="3" type="primary">ybeD</name>
    <name evidence="3" type="ORF">MJ923_15530</name>
</gene>
<reference evidence="3 4" key="1">
    <citation type="submission" date="2022-02" db="EMBL/GenBank/DDBJ databases">
        <title>The genome sequence of Shewanella sp. 3B26.</title>
        <authorList>
            <person name="Du J."/>
        </authorList>
    </citation>
    <scope>NUCLEOTIDE SEQUENCE [LARGE SCALE GENOMIC DNA]</scope>
    <source>
        <strain evidence="3 4">3B26</strain>
    </source>
</reference>
<evidence type="ECO:0000313" key="4">
    <source>
        <dbReference type="Proteomes" id="UP001297581"/>
    </source>
</evidence>
<dbReference type="PANTHER" id="PTHR38036">
    <property type="entry name" value="UPF0250 PROTEIN YBED"/>
    <property type="match status" value="1"/>
</dbReference>
<keyword evidence="4" id="KW-1185">Reference proteome</keyword>
<dbReference type="Pfam" id="PF04359">
    <property type="entry name" value="DUF493"/>
    <property type="match status" value="1"/>
</dbReference>
<dbReference type="RefSeq" id="WP_126167756.1">
    <property type="nucleotide sequence ID" value="NZ_JAKUDL010000005.1"/>
</dbReference>
<dbReference type="HAMAP" id="MF_00659">
    <property type="entry name" value="UPF0250"/>
    <property type="match status" value="1"/>
</dbReference>
<proteinExistence type="inferred from homology"/>
<protein>
    <recommendedName>
        <fullName evidence="2">UPF0250 protein MJ923_15530</fullName>
    </recommendedName>
</protein>
<dbReference type="AlphaFoldDB" id="A0AAJ1FC87"/>
<dbReference type="InterPro" id="IPR007454">
    <property type="entry name" value="UPF0250_YbeD-like"/>
</dbReference>
<organism evidence="3 4">
    <name type="scientific">Shewanella zhuhaiensis</name>
    <dbReference type="NCBI Taxonomy" id="2919576"/>
    <lineage>
        <taxon>Bacteria</taxon>
        <taxon>Pseudomonadati</taxon>
        <taxon>Pseudomonadota</taxon>
        <taxon>Gammaproteobacteria</taxon>
        <taxon>Alteromonadales</taxon>
        <taxon>Shewanellaceae</taxon>
        <taxon>Shewanella</taxon>
    </lineage>
</organism>
<dbReference type="Proteomes" id="UP001297581">
    <property type="component" value="Unassembled WGS sequence"/>
</dbReference>
<comment type="caution">
    <text evidence="3">The sequence shown here is derived from an EMBL/GenBank/DDBJ whole genome shotgun (WGS) entry which is preliminary data.</text>
</comment>
<evidence type="ECO:0000256" key="1">
    <source>
        <dbReference type="ARBA" id="ARBA00008460"/>
    </source>
</evidence>
<comment type="similarity">
    <text evidence="1 2">Belongs to the UPF0250 family.</text>
</comment>
<accession>A0AAJ1FC87</accession>
<sequence length="88" mass="9555">MLNTTFDQYLEFPCSFPFKVVGDASDTLADRVVAVVQQHAPGDYSPTSKASSKGTYVSVTIRVTVTSKEHIETLYTALAAIDGVKRVL</sequence>
<dbReference type="InterPro" id="IPR027471">
    <property type="entry name" value="YbeD-like_sf"/>
</dbReference>
<dbReference type="SUPFAM" id="SSF117991">
    <property type="entry name" value="YbeD/HP0495-like"/>
    <property type="match status" value="1"/>
</dbReference>
<dbReference type="PANTHER" id="PTHR38036:SF1">
    <property type="entry name" value="UPF0250 PROTEIN YBED"/>
    <property type="match status" value="1"/>
</dbReference>
<dbReference type="NCBIfam" id="NF003447">
    <property type="entry name" value="PRK04998.1"/>
    <property type="match status" value="1"/>
</dbReference>